<dbReference type="SMART" id="SM00239">
    <property type="entry name" value="C2"/>
    <property type="match status" value="1"/>
</dbReference>
<dbReference type="Pfam" id="PF00168">
    <property type="entry name" value="C2"/>
    <property type="match status" value="1"/>
</dbReference>
<evidence type="ECO:0000256" key="1">
    <source>
        <dbReference type="ARBA" id="ARBA00012368"/>
    </source>
</evidence>
<feature type="compositionally biased region" description="Low complexity" evidence="7">
    <location>
        <begin position="506"/>
        <end position="518"/>
    </location>
</feature>
<dbReference type="PROSITE" id="PS50004">
    <property type="entry name" value="C2"/>
    <property type="match status" value="1"/>
</dbReference>
<evidence type="ECO:0000259" key="10">
    <source>
        <dbReference type="PROSITE" id="PS50222"/>
    </source>
</evidence>
<dbReference type="InterPro" id="IPR035892">
    <property type="entry name" value="C2_domain_sf"/>
</dbReference>
<keyword evidence="12" id="KW-1185">Reference proteome</keyword>
<dbReference type="EMBL" id="JANAWD010000638">
    <property type="protein sequence ID" value="KAJ3477044.1"/>
    <property type="molecule type" value="Genomic_DNA"/>
</dbReference>
<dbReference type="PRINTS" id="PR00390">
    <property type="entry name" value="PHPHLIPASEC"/>
</dbReference>
<feature type="domain" description="C2" evidence="8">
    <location>
        <begin position="685"/>
        <end position="850"/>
    </location>
</feature>
<dbReference type="CDD" id="cd08598">
    <property type="entry name" value="PI-PLC1c_yeast"/>
    <property type="match status" value="1"/>
</dbReference>
<dbReference type="PROSITE" id="PS50222">
    <property type="entry name" value="EF_HAND_2"/>
    <property type="match status" value="1"/>
</dbReference>
<dbReference type="SUPFAM" id="SSF50729">
    <property type="entry name" value="PH domain-like"/>
    <property type="match status" value="1"/>
</dbReference>
<dbReference type="SUPFAM" id="SSF47473">
    <property type="entry name" value="EF-hand"/>
    <property type="match status" value="1"/>
</dbReference>
<evidence type="ECO:0000259" key="9">
    <source>
        <dbReference type="PROSITE" id="PS50008"/>
    </source>
</evidence>
<dbReference type="AlphaFoldDB" id="A0AAD5UUJ8"/>
<dbReference type="Gene3D" id="2.60.40.150">
    <property type="entry name" value="C2 domain"/>
    <property type="match status" value="1"/>
</dbReference>
<dbReference type="Gene3D" id="1.10.238.10">
    <property type="entry name" value="EF-hand"/>
    <property type="match status" value="1"/>
</dbReference>
<comment type="catalytic activity">
    <reaction evidence="6">
        <text>a 1,2-diacyl-sn-glycero-3-phospho-(1D-myo-inositol-4,5-bisphosphate) + H2O = 1D-myo-inositol 1,4,5-trisphosphate + a 1,2-diacyl-sn-glycerol + H(+)</text>
        <dbReference type="Rhea" id="RHEA:33179"/>
        <dbReference type="ChEBI" id="CHEBI:15377"/>
        <dbReference type="ChEBI" id="CHEBI:15378"/>
        <dbReference type="ChEBI" id="CHEBI:17815"/>
        <dbReference type="ChEBI" id="CHEBI:58456"/>
        <dbReference type="ChEBI" id="CHEBI:203600"/>
        <dbReference type="EC" id="3.1.4.11"/>
    </reaction>
</comment>
<keyword evidence="2 6" id="KW-0378">Hydrolase</keyword>
<dbReference type="InterPro" id="IPR001192">
    <property type="entry name" value="PI-PLC_fam"/>
</dbReference>
<accession>A0AAD5UUJ8</accession>
<dbReference type="GO" id="GO:0005509">
    <property type="term" value="F:calcium ion binding"/>
    <property type="evidence" value="ECO:0007669"/>
    <property type="project" value="InterPro"/>
</dbReference>
<dbReference type="InterPro" id="IPR017946">
    <property type="entry name" value="PLC-like_Pdiesterase_TIM-brl"/>
</dbReference>
<dbReference type="InterPro" id="IPR037755">
    <property type="entry name" value="Plc1_PH"/>
</dbReference>
<dbReference type="Gene3D" id="3.20.20.190">
    <property type="entry name" value="Phosphatidylinositol (PI) phosphodiesterase"/>
    <property type="match status" value="1"/>
</dbReference>
<dbReference type="GO" id="GO:0051209">
    <property type="term" value="P:release of sequestered calcium ion into cytosol"/>
    <property type="evidence" value="ECO:0007669"/>
    <property type="project" value="TreeGrafter"/>
</dbReference>
<dbReference type="PROSITE" id="PS50007">
    <property type="entry name" value="PIPLC_X_DOMAIN"/>
    <property type="match status" value="1"/>
</dbReference>
<evidence type="ECO:0000256" key="4">
    <source>
        <dbReference type="ARBA" id="ARBA00023098"/>
    </source>
</evidence>
<proteinExistence type="predicted"/>
<dbReference type="SUPFAM" id="SSF49562">
    <property type="entry name" value="C2 domain (Calcium/lipid-binding domain, CaLB)"/>
    <property type="match status" value="1"/>
</dbReference>
<dbReference type="PROSITE" id="PS50008">
    <property type="entry name" value="PIPLC_Y_DOMAIN"/>
    <property type="match status" value="1"/>
</dbReference>
<feature type="region of interest" description="Disordered" evidence="7">
    <location>
        <begin position="536"/>
        <end position="567"/>
    </location>
</feature>
<evidence type="ECO:0000256" key="6">
    <source>
        <dbReference type="RuleBase" id="RU361133"/>
    </source>
</evidence>
<keyword evidence="3 6" id="KW-0442">Lipid degradation</keyword>
<organism evidence="11 12">
    <name type="scientific">Meripilus lineatus</name>
    <dbReference type="NCBI Taxonomy" id="2056292"/>
    <lineage>
        <taxon>Eukaryota</taxon>
        <taxon>Fungi</taxon>
        <taxon>Dikarya</taxon>
        <taxon>Basidiomycota</taxon>
        <taxon>Agaricomycotina</taxon>
        <taxon>Agaricomycetes</taxon>
        <taxon>Polyporales</taxon>
        <taxon>Meripilaceae</taxon>
        <taxon>Meripilus</taxon>
    </lineage>
</organism>
<feature type="domain" description="EF-hand" evidence="10">
    <location>
        <begin position="166"/>
        <end position="201"/>
    </location>
</feature>
<dbReference type="InterPro" id="IPR002048">
    <property type="entry name" value="EF_hand_dom"/>
</dbReference>
<dbReference type="InterPro" id="IPR011992">
    <property type="entry name" value="EF-hand-dom_pair"/>
</dbReference>
<dbReference type="InterPro" id="IPR001711">
    <property type="entry name" value="PLipase_C_Pinositol-sp_Y"/>
</dbReference>
<dbReference type="GO" id="GO:0016042">
    <property type="term" value="P:lipid catabolic process"/>
    <property type="evidence" value="ECO:0007669"/>
    <property type="project" value="UniProtKB-KW"/>
</dbReference>
<feature type="region of interest" description="Disordered" evidence="7">
    <location>
        <begin position="282"/>
        <end position="301"/>
    </location>
</feature>
<dbReference type="SMART" id="SM00149">
    <property type="entry name" value="PLCYc"/>
    <property type="match status" value="1"/>
</dbReference>
<dbReference type="GO" id="GO:0048015">
    <property type="term" value="P:phosphatidylinositol-mediated signaling"/>
    <property type="evidence" value="ECO:0007669"/>
    <property type="project" value="TreeGrafter"/>
</dbReference>
<feature type="compositionally biased region" description="Polar residues" evidence="7">
    <location>
        <begin position="748"/>
        <end position="757"/>
    </location>
</feature>
<gene>
    <name evidence="11" type="ORF">NLI96_g10736</name>
</gene>
<dbReference type="InterPro" id="IPR011993">
    <property type="entry name" value="PH-like_dom_sf"/>
</dbReference>
<evidence type="ECO:0000259" key="8">
    <source>
        <dbReference type="PROSITE" id="PS50004"/>
    </source>
</evidence>
<protein>
    <recommendedName>
        <fullName evidence="1 6">Phosphoinositide phospholipase C</fullName>
        <ecNumber evidence="1 6">3.1.4.11</ecNumber>
    </recommendedName>
</protein>
<dbReference type="SUPFAM" id="SSF51695">
    <property type="entry name" value="PLC-like phosphodiesterases"/>
    <property type="match status" value="1"/>
</dbReference>
<dbReference type="GO" id="GO:0004435">
    <property type="term" value="F:phosphatidylinositol-4,5-bisphosphate phospholipase C activity"/>
    <property type="evidence" value="ECO:0007669"/>
    <property type="project" value="UniProtKB-EC"/>
</dbReference>
<dbReference type="Gene3D" id="2.30.29.30">
    <property type="entry name" value="Pleckstrin-homology domain (PH domain)/Phosphotyrosine-binding domain (PTB)"/>
    <property type="match status" value="1"/>
</dbReference>
<evidence type="ECO:0000313" key="11">
    <source>
        <dbReference type="EMBL" id="KAJ3477044.1"/>
    </source>
</evidence>
<dbReference type="Pfam" id="PF00388">
    <property type="entry name" value="PI-PLC-X"/>
    <property type="match status" value="1"/>
</dbReference>
<dbReference type="CDD" id="cd13360">
    <property type="entry name" value="PH_PLC_fungal"/>
    <property type="match status" value="1"/>
</dbReference>
<dbReference type="InterPro" id="IPR000008">
    <property type="entry name" value="C2_dom"/>
</dbReference>
<dbReference type="PANTHER" id="PTHR10336:SF36">
    <property type="entry name" value="1-PHOSPHATIDYLINOSITOL 4,5-BISPHOSPHATE PHOSPHODIESTERASE BETA-4"/>
    <property type="match status" value="1"/>
</dbReference>
<dbReference type="CDD" id="cd00275">
    <property type="entry name" value="C2_PLC_like"/>
    <property type="match status" value="1"/>
</dbReference>
<feature type="compositionally biased region" description="Low complexity" evidence="7">
    <location>
        <begin position="763"/>
        <end position="773"/>
    </location>
</feature>
<comment type="caution">
    <text evidence="11">The sequence shown here is derived from an EMBL/GenBank/DDBJ whole genome shotgun (WGS) entry which is preliminary data.</text>
</comment>
<keyword evidence="4 6" id="KW-0443">Lipid metabolism</keyword>
<dbReference type="SMART" id="SM00054">
    <property type="entry name" value="EFh"/>
    <property type="match status" value="1"/>
</dbReference>
<dbReference type="SMART" id="SM00148">
    <property type="entry name" value="PLCXc"/>
    <property type="match status" value="1"/>
</dbReference>
<dbReference type="EC" id="3.1.4.11" evidence="1 6"/>
<reference evidence="11" key="1">
    <citation type="submission" date="2022-07" db="EMBL/GenBank/DDBJ databases">
        <title>Genome Sequence of Physisporinus lineatus.</title>
        <authorList>
            <person name="Buettner E."/>
        </authorList>
    </citation>
    <scope>NUCLEOTIDE SEQUENCE</scope>
    <source>
        <strain evidence="11">VT162</strain>
    </source>
</reference>
<evidence type="ECO:0000313" key="12">
    <source>
        <dbReference type="Proteomes" id="UP001212997"/>
    </source>
</evidence>
<keyword evidence="5" id="KW-0807">Transducer</keyword>
<dbReference type="Pfam" id="PF00387">
    <property type="entry name" value="PI-PLC-Y"/>
    <property type="match status" value="1"/>
</dbReference>
<feature type="domain" description="PI-PLC Y-box" evidence="9">
    <location>
        <begin position="575"/>
        <end position="690"/>
    </location>
</feature>
<dbReference type="InterPro" id="IPR000909">
    <property type="entry name" value="PLipase_C_PInositol-sp_X_dom"/>
</dbReference>
<dbReference type="Proteomes" id="UP001212997">
    <property type="component" value="Unassembled WGS sequence"/>
</dbReference>
<feature type="region of interest" description="Disordered" evidence="7">
    <location>
        <begin position="501"/>
        <end position="524"/>
    </location>
</feature>
<evidence type="ECO:0000256" key="7">
    <source>
        <dbReference type="SAM" id="MobiDB-lite"/>
    </source>
</evidence>
<evidence type="ECO:0000256" key="5">
    <source>
        <dbReference type="ARBA" id="ARBA00023224"/>
    </source>
</evidence>
<name>A0AAD5UUJ8_9APHY</name>
<evidence type="ECO:0000256" key="3">
    <source>
        <dbReference type="ARBA" id="ARBA00022963"/>
    </source>
</evidence>
<evidence type="ECO:0000256" key="2">
    <source>
        <dbReference type="ARBA" id="ARBA00022801"/>
    </source>
</evidence>
<sequence>MEEIKVPALLQSGVPMLKVSSRKQKKYIFKIDSDQGRIVWESKSLRIIPIENIKELRSGADARYYRELFQLSQDYESRWLTIVYILDGGYKTLHLIAATADIFHMWDYTLRRLHDLRQSLMSGLGNLEMRQAVWEKQFWAGADEGADQKLDFDDVERLCKRLNVTPAREELHRRFQMADVNHRGYLDFTDFRRFVKSLKYRPEIDRLYKGLTKDYHGQLNYVCFEKFIRHHQQSSLSDAELQKLFIRYASLPSSPPISAPGSPPHNPIDLALQAADKVQKVSEASAGGSPSAPTTSGPSAEPAVVLPAPVTWETGVISLKAFTAFLMSLDNAAFADQHGKVYHDMTRPLPEYFISSSHNTYLIGHQLVGESTIEGYIRALLHSCRSVELDIYDGDKEPTIYHGRTFTSKVSLRDACKAIAKYAFVTSPYPIIISAEVHCGMTQQVMIANIMREEFGDALVTAPVNGRPKIEALPSPEDLKGRVLLKAKNLYVTEKEGIQEKDLSVDTESSSTETSASDTDFKEEVKQEWRKAKNVFSRVRDRGSSSKTTHAKVQAAPAQPTPPGEKPKVKMSFELVALLVYTVGVKCRGINKKEEYAPEHIFSLSENTANRLLKQTMMDLIKHNRTHLVRTYPKGTRIGSTNYEPHRYWSAGAQLVALNWQTMDLGYMINHAMFQRNGRAGYVLKPLALRTTDKALLAKRTEHWLDVQIISAQQLPRPKDSSGREIIDKSILDPLVEVSIHIPDWTHSPFNPSTSGEQPEYSPPTESTSTTATSARTFIVKTGVVKNNGFNPVWEQHFSLPFDCVGDMKDLIFVRFAVKQEDKEDDEPLAVYCSSLGSLNMGYRHLPLHDAQLSQYLFSTLFVKIGIRDVQT</sequence>
<dbReference type="PANTHER" id="PTHR10336">
    <property type="entry name" value="PHOSPHOINOSITIDE-SPECIFIC PHOSPHOLIPASE C FAMILY PROTEIN"/>
    <property type="match status" value="1"/>
</dbReference>
<feature type="region of interest" description="Disordered" evidence="7">
    <location>
        <begin position="747"/>
        <end position="773"/>
    </location>
</feature>